<keyword evidence="3" id="KW-0276">Fatty acid metabolism</keyword>
<reference evidence="5 6" key="1">
    <citation type="submission" date="2018-09" db="EMBL/GenBank/DDBJ databases">
        <title>Evolutionary history of phycoerythrin pigmentation in the water bloom-forming cyanobacterium Microcystis aeruginosa.</title>
        <authorList>
            <person name="Tanabe Y."/>
            <person name="Tanabe Y."/>
            <person name="Yamaguchi H."/>
        </authorList>
    </citation>
    <scope>NUCLEOTIDE SEQUENCE [LARGE SCALE GENOMIC DNA]</scope>
    <source>
        <strain evidence="5 6">NIES-2519</strain>
    </source>
</reference>
<name>A0A5A5RD45_MICAE</name>
<dbReference type="PROSITE" id="PS50075">
    <property type="entry name" value="CARRIER"/>
    <property type="match status" value="1"/>
</dbReference>
<keyword evidence="1 3" id="KW-0596">Phosphopantetheine</keyword>
<evidence type="ECO:0000256" key="1">
    <source>
        <dbReference type="ARBA" id="ARBA00022450"/>
    </source>
</evidence>
<evidence type="ECO:0000259" key="4">
    <source>
        <dbReference type="PROSITE" id="PS50075"/>
    </source>
</evidence>
<dbReference type="AlphaFoldDB" id="A0A5A5RD45"/>
<comment type="pathway">
    <text evidence="3">Lipid metabolism; fatty acid biosynthesis.</text>
</comment>
<keyword evidence="3" id="KW-0443">Lipid metabolism</keyword>
<gene>
    <name evidence="5" type="primary">acpP_1</name>
    <name evidence="3" type="synonym">acpP</name>
    <name evidence="5" type="ORF">MiYa_02641</name>
</gene>
<comment type="similarity">
    <text evidence="3">Belongs to the acyl carrier protein (ACP) family.</text>
</comment>
<keyword evidence="3" id="KW-0275">Fatty acid biosynthesis</keyword>
<accession>A0A5A5RD45</accession>
<organism evidence="5 6">
    <name type="scientific">Microcystis aeruginosa NIES-2519</name>
    <dbReference type="NCBI Taxonomy" id="2303981"/>
    <lineage>
        <taxon>Bacteria</taxon>
        <taxon>Bacillati</taxon>
        <taxon>Cyanobacteriota</taxon>
        <taxon>Cyanophyceae</taxon>
        <taxon>Oscillatoriophycideae</taxon>
        <taxon>Chroococcales</taxon>
        <taxon>Microcystaceae</taxon>
        <taxon>Microcystis</taxon>
    </lineage>
</organism>
<proteinExistence type="inferred from homology"/>
<comment type="caution">
    <text evidence="5">The sequence shown here is derived from an EMBL/GenBank/DDBJ whole genome shotgun (WGS) entry which is preliminary data.</text>
</comment>
<comment type="PTM">
    <text evidence="3">4'-phosphopantetheine is transferred from CoA to a specific serine of apo-ACP by AcpS. This modification is essential for activity because fatty acids are bound in thioester linkage to the sulfhydryl of the prosthetic group.</text>
</comment>
<dbReference type="GO" id="GO:0000036">
    <property type="term" value="F:acyl carrier activity"/>
    <property type="evidence" value="ECO:0007669"/>
    <property type="project" value="UniProtKB-UniRule"/>
</dbReference>
<dbReference type="InterPro" id="IPR036736">
    <property type="entry name" value="ACP-like_sf"/>
</dbReference>
<keyword evidence="3" id="KW-0444">Lipid biosynthesis</keyword>
<dbReference type="SUPFAM" id="SSF47336">
    <property type="entry name" value="ACP-like"/>
    <property type="match status" value="1"/>
</dbReference>
<dbReference type="InterPro" id="IPR003231">
    <property type="entry name" value="ACP"/>
</dbReference>
<evidence type="ECO:0000313" key="6">
    <source>
        <dbReference type="Proteomes" id="UP000323569"/>
    </source>
</evidence>
<evidence type="ECO:0000256" key="3">
    <source>
        <dbReference type="HAMAP-Rule" id="MF_01217"/>
    </source>
</evidence>
<dbReference type="GO" id="GO:0005737">
    <property type="term" value="C:cytoplasm"/>
    <property type="evidence" value="ECO:0007669"/>
    <property type="project" value="UniProtKB-SubCell"/>
</dbReference>
<comment type="caution">
    <text evidence="3">Lacks conserved residue(s) required for the propagation of feature annotation.</text>
</comment>
<dbReference type="RefSeq" id="WP_149977360.1">
    <property type="nucleotide sequence ID" value="NZ_BHVO01000044.1"/>
</dbReference>
<dbReference type="UniPathway" id="UPA00094"/>
<dbReference type="Gene3D" id="1.10.1200.10">
    <property type="entry name" value="ACP-like"/>
    <property type="match status" value="1"/>
</dbReference>
<protein>
    <recommendedName>
        <fullName evidence="3">Acyl carrier protein</fullName>
        <shortName evidence="3">ACP</shortName>
    </recommendedName>
</protein>
<evidence type="ECO:0000256" key="2">
    <source>
        <dbReference type="ARBA" id="ARBA00022553"/>
    </source>
</evidence>
<comment type="function">
    <text evidence="3">Carrier of the growing fatty acid chain in fatty acid biosynthesis.</text>
</comment>
<keyword evidence="2 3" id="KW-0597">Phosphoprotein</keyword>
<sequence length="243" mass="28529">MNEDSKNYEMQILAMMINQYLDDMVSLSEEKLNQLEANRDQIVWDLATRIYKESGHKVEFHIIRNLINSRIEVMRYQLFFSQSSLLESRRINEEKAIKIAEQKANAVINDKKNDDTEKITSQDNERKLAIFIKVQEIISDQLDVEKSEIHIDDELFYLKSKENVGSYSSYSSYRSYRSYSSCSSFVRNSWSDLLSNWGGDELDTLELIMTLEEEFDLELSDEKCQEFTTVKKLVDYLAENLGK</sequence>
<dbReference type="Pfam" id="PF00550">
    <property type="entry name" value="PP-binding"/>
    <property type="match status" value="1"/>
</dbReference>
<feature type="domain" description="Carrier" evidence="4">
    <location>
        <begin position="128"/>
        <end position="241"/>
    </location>
</feature>
<evidence type="ECO:0000313" key="5">
    <source>
        <dbReference type="EMBL" id="GCA71102.1"/>
    </source>
</evidence>
<dbReference type="HAMAP" id="MF_01217">
    <property type="entry name" value="Acyl_carrier"/>
    <property type="match status" value="1"/>
</dbReference>
<dbReference type="InterPro" id="IPR009081">
    <property type="entry name" value="PP-bd_ACP"/>
</dbReference>
<dbReference type="Proteomes" id="UP000323569">
    <property type="component" value="Unassembled WGS sequence"/>
</dbReference>
<dbReference type="EMBL" id="BHVO01000044">
    <property type="protein sequence ID" value="GCA71102.1"/>
    <property type="molecule type" value="Genomic_DNA"/>
</dbReference>
<comment type="subcellular location">
    <subcellularLocation>
        <location evidence="3">Cytoplasm</location>
    </subcellularLocation>
</comment>
<keyword evidence="3" id="KW-0963">Cytoplasm</keyword>